<dbReference type="STRING" id="667676.SAMN05192539_102017"/>
<evidence type="ECO:0000259" key="6">
    <source>
        <dbReference type="PROSITE" id="PS50977"/>
    </source>
</evidence>
<dbReference type="SUPFAM" id="SSF46689">
    <property type="entry name" value="Homeodomain-like"/>
    <property type="match status" value="1"/>
</dbReference>
<evidence type="ECO:0000256" key="4">
    <source>
        <dbReference type="PROSITE-ProRule" id="PRU00335"/>
    </source>
</evidence>
<accession>A0A1H7CDS2</accession>
<feature type="region of interest" description="Disordered" evidence="5">
    <location>
        <begin position="204"/>
        <end position="225"/>
    </location>
</feature>
<dbReference type="GO" id="GO:0000976">
    <property type="term" value="F:transcription cis-regulatory region binding"/>
    <property type="evidence" value="ECO:0007669"/>
    <property type="project" value="TreeGrafter"/>
</dbReference>
<dbReference type="PANTHER" id="PTHR30055">
    <property type="entry name" value="HTH-TYPE TRANSCRIPTIONAL REGULATOR RUTR"/>
    <property type="match status" value="1"/>
</dbReference>
<gene>
    <name evidence="7" type="ORF">SAMN05192539_102017</name>
</gene>
<evidence type="ECO:0000256" key="3">
    <source>
        <dbReference type="ARBA" id="ARBA00023163"/>
    </source>
</evidence>
<feature type="domain" description="HTH tetR-type" evidence="6">
    <location>
        <begin position="14"/>
        <end position="74"/>
    </location>
</feature>
<dbReference type="InterPro" id="IPR039536">
    <property type="entry name" value="TetR_C_Proteobacteria"/>
</dbReference>
<keyword evidence="8" id="KW-1185">Reference proteome</keyword>
<dbReference type="Proteomes" id="UP000198866">
    <property type="component" value="Unassembled WGS sequence"/>
</dbReference>
<dbReference type="PANTHER" id="PTHR30055:SF234">
    <property type="entry name" value="HTH-TYPE TRANSCRIPTIONAL REGULATOR BETI"/>
    <property type="match status" value="1"/>
</dbReference>
<evidence type="ECO:0000313" key="8">
    <source>
        <dbReference type="Proteomes" id="UP000198866"/>
    </source>
</evidence>
<sequence length="225" mass="25193">MIRETRVRQRLPADVRIRQILDAAFAEFSTRGFTCTRIDDIAARAGVSKGGIYTHFDSKEEVLHALLERLLLTSLMDVPAFLEGEVTLERVADLLAGELYEWAVSPPVVAMLRLLIAENARLPSLVEQWQERTENRFVDAIGKMLTKGIKQGHFRPGAATQTPLLLIAPIAQMCLRQTIRATPFTEIALIRYQTAYRQQLMEMLSPSSGDGNGNSPVRALQDRFG</sequence>
<evidence type="ECO:0000256" key="5">
    <source>
        <dbReference type="SAM" id="MobiDB-lite"/>
    </source>
</evidence>
<protein>
    <submittedName>
        <fullName evidence="7">Transcriptional regulator, TetR family</fullName>
    </submittedName>
</protein>
<dbReference type="GO" id="GO:0003700">
    <property type="term" value="F:DNA-binding transcription factor activity"/>
    <property type="evidence" value="ECO:0007669"/>
    <property type="project" value="TreeGrafter"/>
</dbReference>
<dbReference type="Pfam" id="PF14246">
    <property type="entry name" value="TetR_C_7"/>
    <property type="match status" value="1"/>
</dbReference>
<dbReference type="PROSITE" id="PS50977">
    <property type="entry name" value="HTH_TETR_2"/>
    <property type="match status" value="1"/>
</dbReference>
<keyword evidence="1" id="KW-0805">Transcription regulation</keyword>
<feature type="DNA-binding region" description="H-T-H motif" evidence="4">
    <location>
        <begin position="37"/>
        <end position="56"/>
    </location>
</feature>
<organism evidence="7 8">
    <name type="scientific">Paraburkholderia diazotrophica</name>
    <dbReference type="NCBI Taxonomy" id="667676"/>
    <lineage>
        <taxon>Bacteria</taxon>
        <taxon>Pseudomonadati</taxon>
        <taxon>Pseudomonadota</taxon>
        <taxon>Betaproteobacteria</taxon>
        <taxon>Burkholderiales</taxon>
        <taxon>Burkholderiaceae</taxon>
        <taxon>Paraburkholderia</taxon>
    </lineage>
</organism>
<name>A0A1H7CDS2_9BURK</name>
<feature type="compositionally biased region" description="Low complexity" evidence="5">
    <location>
        <begin position="205"/>
        <end position="216"/>
    </location>
</feature>
<dbReference type="InterPro" id="IPR050109">
    <property type="entry name" value="HTH-type_TetR-like_transc_reg"/>
</dbReference>
<keyword evidence="2 4" id="KW-0238">DNA-binding</keyword>
<keyword evidence="3" id="KW-0804">Transcription</keyword>
<evidence type="ECO:0000256" key="2">
    <source>
        <dbReference type="ARBA" id="ARBA00023125"/>
    </source>
</evidence>
<proteinExistence type="predicted"/>
<reference evidence="8" key="1">
    <citation type="submission" date="2016-10" db="EMBL/GenBank/DDBJ databases">
        <authorList>
            <person name="Varghese N."/>
            <person name="Submissions S."/>
        </authorList>
    </citation>
    <scope>NUCLEOTIDE SEQUENCE [LARGE SCALE GENOMIC DNA]</scope>
    <source>
        <strain evidence="8">LMG 26031</strain>
    </source>
</reference>
<dbReference type="InterPro" id="IPR036271">
    <property type="entry name" value="Tet_transcr_reg_TetR-rel_C_sf"/>
</dbReference>
<dbReference type="Pfam" id="PF00440">
    <property type="entry name" value="TetR_N"/>
    <property type="match status" value="1"/>
</dbReference>
<evidence type="ECO:0000256" key="1">
    <source>
        <dbReference type="ARBA" id="ARBA00023015"/>
    </source>
</evidence>
<dbReference type="InterPro" id="IPR009057">
    <property type="entry name" value="Homeodomain-like_sf"/>
</dbReference>
<dbReference type="InterPro" id="IPR001647">
    <property type="entry name" value="HTH_TetR"/>
</dbReference>
<dbReference type="AlphaFoldDB" id="A0A1H7CDS2"/>
<dbReference type="EMBL" id="FNYE01000020">
    <property type="protein sequence ID" value="SEJ83805.1"/>
    <property type="molecule type" value="Genomic_DNA"/>
</dbReference>
<evidence type="ECO:0000313" key="7">
    <source>
        <dbReference type="EMBL" id="SEJ83805.1"/>
    </source>
</evidence>
<dbReference type="SUPFAM" id="SSF48498">
    <property type="entry name" value="Tetracyclin repressor-like, C-terminal domain"/>
    <property type="match status" value="1"/>
</dbReference>
<dbReference type="FunFam" id="1.10.10.60:FF:000141">
    <property type="entry name" value="TetR family transcriptional regulator"/>
    <property type="match status" value="1"/>
</dbReference>
<dbReference type="Gene3D" id="1.10.357.10">
    <property type="entry name" value="Tetracycline Repressor, domain 2"/>
    <property type="match status" value="1"/>
</dbReference>
<dbReference type="PRINTS" id="PR00455">
    <property type="entry name" value="HTHTETR"/>
</dbReference>